<accession>A0A557QR03</accession>
<name>A0A557QR03_9RHOO</name>
<dbReference type="RefSeq" id="WP_144309947.1">
    <property type="nucleotide sequence ID" value="NZ_VMNK01000011.1"/>
</dbReference>
<keyword evidence="2" id="KW-0378">Hydrolase</keyword>
<dbReference type="PRINTS" id="PR00111">
    <property type="entry name" value="ABHYDROLASE"/>
</dbReference>
<keyword evidence="3" id="KW-1185">Reference proteome</keyword>
<dbReference type="InterPro" id="IPR000073">
    <property type="entry name" value="AB_hydrolase_1"/>
</dbReference>
<dbReference type="AlphaFoldDB" id="A0A557QR03"/>
<feature type="domain" description="AB hydrolase-1" evidence="1">
    <location>
        <begin position="25"/>
        <end position="260"/>
    </location>
</feature>
<dbReference type="EMBL" id="VMNK01000011">
    <property type="protein sequence ID" value="TVO55335.1"/>
    <property type="molecule type" value="Genomic_DNA"/>
</dbReference>
<dbReference type="InterPro" id="IPR050228">
    <property type="entry name" value="Carboxylesterase_BioH"/>
</dbReference>
<dbReference type="InterPro" id="IPR029058">
    <property type="entry name" value="AB_hydrolase_fold"/>
</dbReference>
<evidence type="ECO:0000259" key="1">
    <source>
        <dbReference type="Pfam" id="PF12697"/>
    </source>
</evidence>
<evidence type="ECO:0000313" key="2">
    <source>
        <dbReference type="EMBL" id="TVO55335.1"/>
    </source>
</evidence>
<dbReference type="InterPro" id="IPR000639">
    <property type="entry name" value="Epox_hydrolase-like"/>
</dbReference>
<proteinExistence type="predicted"/>
<dbReference type="SUPFAM" id="SSF53474">
    <property type="entry name" value="alpha/beta-Hydrolases"/>
    <property type="match status" value="1"/>
</dbReference>
<dbReference type="Pfam" id="PF12697">
    <property type="entry name" value="Abhydrolase_6"/>
    <property type="match status" value="1"/>
</dbReference>
<dbReference type="PANTHER" id="PTHR43194">
    <property type="entry name" value="HYDROLASE ALPHA/BETA FOLD FAMILY"/>
    <property type="match status" value="1"/>
</dbReference>
<dbReference type="Proteomes" id="UP000319502">
    <property type="component" value="Unassembled WGS sequence"/>
</dbReference>
<comment type="caution">
    <text evidence="2">The sequence shown here is derived from an EMBL/GenBank/DDBJ whole genome shotgun (WGS) entry which is preliminary data.</text>
</comment>
<dbReference type="OrthoDB" id="5297561at2"/>
<organism evidence="2 3">
    <name type="scientific">Denitromonas halophila</name>
    <dbReference type="NCBI Taxonomy" id="1629404"/>
    <lineage>
        <taxon>Bacteria</taxon>
        <taxon>Pseudomonadati</taxon>
        <taxon>Pseudomonadota</taxon>
        <taxon>Betaproteobacteria</taxon>
        <taxon>Rhodocyclales</taxon>
        <taxon>Zoogloeaceae</taxon>
        <taxon>Denitromonas</taxon>
    </lineage>
</organism>
<protein>
    <submittedName>
        <fullName evidence="2">Alpha/beta hydrolase</fullName>
    </submittedName>
</protein>
<sequence>MSAHLENPIYAYTGGRPAVAGQPTLVFVHGAGHDHSVWNMPARHFAYHGFNVLAPDLPGHGRSQGKPIASIEAIADWLMGWIASQTDGPVILIGHSMGSLVALRAAAQHPDRVAKLVLVGSVAPMPVAAPLLSATLDARDKAHAMINQWSYTPDHHLGASAQPGMVLTGVNRRLMERSAPGVLHTDMSACNAYTAGEADAAHINAPTRLICGERDQMTPPKAARALQAALAKVPDGAHIIILPNAGHAMMAEAPDAFLDALRGFIVTP</sequence>
<dbReference type="Gene3D" id="3.40.50.1820">
    <property type="entry name" value="alpha/beta hydrolase"/>
    <property type="match status" value="1"/>
</dbReference>
<dbReference type="GO" id="GO:0016787">
    <property type="term" value="F:hydrolase activity"/>
    <property type="evidence" value="ECO:0007669"/>
    <property type="project" value="UniProtKB-KW"/>
</dbReference>
<dbReference type="PANTHER" id="PTHR43194:SF5">
    <property type="entry name" value="PIMELOYL-[ACYL-CARRIER PROTEIN] METHYL ESTER ESTERASE"/>
    <property type="match status" value="1"/>
</dbReference>
<evidence type="ECO:0000313" key="3">
    <source>
        <dbReference type="Proteomes" id="UP000319502"/>
    </source>
</evidence>
<dbReference type="PRINTS" id="PR00412">
    <property type="entry name" value="EPOXHYDRLASE"/>
</dbReference>
<reference evidence="2 3" key="1">
    <citation type="submission" date="2019-07" db="EMBL/GenBank/DDBJ databases">
        <title>The pathways for chlorine oxyanion respiration interact through the shared metabolite chlorate.</title>
        <authorList>
            <person name="Barnum T.P."/>
            <person name="Cheng Y."/>
            <person name="Hill K.A."/>
            <person name="Lucas L.N."/>
            <person name="Carlson H.K."/>
            <person name="Coates J.D."/>
        </authorList>
    </citation>
    <scope>NUCLEOTIDE SEQUENCE [LARGE SCALE GENOMIC DNA]</scope>
    <source>
        <strain evidence="2 3">SFB-3</strain>
    </source>
</reference>
<gene>
    <name evidence="2" type="ORF">FHP91_12705</name>
</gene>